<dbReference type="InterPro" id="IPR001878">
    <property type="entry name" value="Znf_CCHC"/>
</dbReference>
<evidence type="ECO:0000256" key="4">
    <source>
        <dbReference type="PROSITE-ProRule" id="PRU00723"/>
    </source>
</evidence>
<dbReference type="Pfam" id="PF07727">
    <property type="entry name" value="RVT_2"/>
    <property type="match status" value="1"/>
</dbReference>
<dbReference type="PANTHER" id="PTHR42679">
    <property type="entry name" value="S-METHYL-5'-THIOADENOSINE PHOSPHORYLASE"/>
    <property type="match status" value="1"/>
</dbReference>
<feature type="coiled-coil region" evidence="5">
    <location>
        <begin position="918"/>
        <end position="955"/>
    </location>
</feature>
<feature type="coiled-coil region" evidence="5">
    <location>
        <begin position="2558"/>
        <end position="2585"/>
    </location>
</feature>
<dbReference type="PROSITE" id="PS50158">
    <property type="entry name" value="ZF_CCHC"/>
    <property type="match status" value="1"/>
</dbReference>
<dbReference type="InterPro" id="IPR001584">
    <property type="entry name" value="Integrase_cat-core"/>
</dbReference>
<dbReference type="CDD" id="cd09272">
    <property type="entry name" value="RNase_HI_RT_Ty1"/>
    <property type="match status" value="1"/>
</dbReference>
<dbReference type="SUPFAM" id="SSF53167">
    <property type="entry name" value="Purine and uridine phosphorylases"/>
    <property type="match status" value="1"/>
</dbReference>
<feature type="compositionally biased region" description="Low complexity" evidence="6">
    <location>
        <begin position="1359"/>
        <end position="1374"/>
    </location>
</feature>
<evidence type="ECO:0000256" key="5">
    <source>
        <dbReference type="SAM" id="Coils"/>
    </source>
</evidence>
<feature type="domain" description="Integrase catalytic" evidence="9">
    <location>
        <begin position="2032"/>
        <end position="2165"/>
    </location>
</feature>
<dbReference type="InterPro" id="IPR010044">
    <property type="entry name" value="MTAP"/>
</dbReference>
<feature type="zinc finger region" description="C3H1-type" evidence="4">
    <location>
        <begin position="1267"/>
        <end position="1295"/>
    </location>
</feature>
<evidence type="ECO:0000256" key="6">
    <source>
        <dbReference type="SAM" id="MobiDB-lite"/>
    </source>
</evidence>
<dbReference type="Proteomes" id="UP000186817">
    <property type="component" value="Unassembled WGS sequence"/>
</dbReference>
<evidence type="ECO:0000256" key="1">
    <source>
        <dbReference type="ARBA" id="ARBA00022676"/>
    </source>
</evidence>
<feature type="compositionally biased region" description="Low complexity" evidence="6">
    <location>
        <begin position="1394"/>
        <end position="1414"/>
    </location>
</feature>
<dbReference type="SUPFAM" id="SSF53098">
    <property type="entry name" value="Ribonuclease H-like"/>
    <property type="match status" value="1"/>
</dbReference>
<proteinExistence type="predicted"/>
<keyword evidence="4" id="KW-0863">Zinc-finger</keyword>
<reference evidence="10 11" key="1">
    <citation type="submission" date="2016-02" db="EMBL/GenBank/DDBJ databases">
        <title>Genome analysis of coral dinoflagellate symbionts highlights evolutionary adaptations to a symbiotic lifestyle.</title>
        <authorList>
            <person name="Aranda M."/>
            <person name="Li Y."/>
            <person name="Liew Y.J."/>
            <person name="Baumgarten S."/>
            <person name="Simakov O."/>
            <person name="Wilson M."/>
            <person name="Piel J."/>
            <person name="Ashoor H."/>
            <person name="Bougouffa S."/>
            <person name="Bajic V.B."/>
            <person name="Ryu T."/>
            <person name="Ravasi T."/>
            <person name="Bayer T."/>
            <person name="Micklem G."/>
            <person name="Kim H."/>
            <person name="Bhak J."/>
            <person name="Lajeunesse T.C."/>
            <person name="Voolstra C.R."/>
        </authorList>
    </citation>
    <scope>NUCLEOTIDE SEQUENCE [LARGE SCALE GENOMIC DNA]</scope>
    <source>
        <strain evidence="10 11">CCMP2467</strain>
    </source>
</reference>
<keyword evidence="4" id="KW-0479">Metal-binding</keyword>
<feature type="region of interest" description="Disordered" evidence="6">
    <location>
        <begin position="1252"/>
        <end position="1272"/>
    </location>
</feature>
<feature type="region of interest" description="Disordered" evidence="6">
    <location>
        <begin position="775"/>
        <end position="807"/>
    </location>
</feature>
<dbReference type="InterPro" id="IPR036397">
    <property type="entry name" value="RNaseH_sf"/>
</dbReference>
<dbReference type="Pfam" id="PF01048">
    <property type="entry name" value="PNP_UDP_1"/>
    <property type="match status" value="1"/>
</dbReference>
<keyword evidence="11" id="KW-1185">Reference proteome</keyword>
<evidence type="ECO:0000256" key="2">
    <source>
        <dbReference type="ARBA" id="ARBA00022679"/>
    </source>
</evidence>
<dbReference type="OrthoDB" id="406941at2759"/>
<accession>A0A1Q9DDZ7</accession>
<keyword evidence="1" id="KW-0328">Glycosyltransferase</keyword>
<dbReference type="InterPro" id="IPR000571">
    <property type="entry name" value="Znf_CCCH"/>
</dbReference>
<feature type="region of interest" description="Disordered" evidence="6">
    <location>
        <begin position="1969"/>
        <end position="2008"/>
    </location>
</feature>
<gene>
    <name evidence="10" type="primary">GIP</name>
    <name evidence="10" type="ORF">AK812_SmicGene24734</name>
</gene>
<feature type="compositionally biased region" description="Basic and acidic residues" evidence="6">
    <location>
        <begin position="34"/>
        <end position="50"/>
    </location>
</feature>
<dbReference type="GO" id="GO:0015074">
    <property type="term" value="P:DNA integration"/>
    <property type="evidence" value="ECO:0007669"/>
    <property type="project" value="InterPro"/>
</dbReference>
<feature type="domain" description="CCHC-type" evidence="8">
    <location>
        <begin position="1303"/>
        <end position="1318"/>
    </location>
</feature>
<dbReference type="Gene3D" id="3.40.50.1580">
    <property type="entry name" value="Nucleoside phosphorylase domain"/>
    <property type="match status" value="1"/>
</dbReference>
<dbReference type="InterPro" id="IPR000845">
    <property type="entry name" value="Nucleoside_phosphorylase_d"/>
</dbReference>
<keyword evidence="4" id="KW-0862">Zinc</keyword>
<dbReference type="Gene3D" id="3.30.420.10">
    <property type="entry name" value="Ribonuclease H-like superfamily/Ribonuclease H"/>
    <property type="match status" value="1"/>
</dbReference>
<keyword evidence="5" id="KW-0175">Coiled coil</keyword>
<name>A0A1Q9DDZ7_SYMMI</name>
<dbReference type="GO" id="GO:0017061">
    <property type="term" value="F:S-methyl-5-thioadenosine phosphorylase activity"/>
    <property type="evidence" value="ECO:0007669"/>
    <property type="project" value="InterPro"/>
</dbReference>
<dbReference type="PROSITE" id="PS50994">
    <property type="entry name" value="INTEGRASE"/>
    <property type="match status" value="1"/>
</dbReference>
<feature type="region of interest" description="Disordered" evidence="6">
    <location>
        <begin position="1312"/>
        <end position="1414"/>
    </location>
</feature>
<dbReference type="PANTHER" id="PTHR42679:SF2">
    <property type="entry name" value="S-METHYL-5'-THIOADENOSINE PHOSPHORYLASE"/>
    <property type="match status" value="1"/>
</dbReference>
<feature type="region of interest" description="Disordered" evidence="6">
    <location>
        <begin position="1"/>
        <end position="54"/>
    </location>
</feature>
<feature type="compositionally biased region" description="Acidic residues" evidence="6">
    <location>
        <begin position="1975"/>
        <end position="2007"/>
    </location>
</feature>
<protein>
    <submittedName>
        <fullName evidence="10">Copia protein</fullName>
    </submittedName>
</protein>
<feature type="compositionally biased region" description="Polar residues" evidence="6">
    <location>
        <begin position="1382"/>
        <end position="1393"/>
    </location>
</feature>
<evidence type="ECO:0000259" key="7">
    <source>
        <dbReference type="PROSITE" id="PS50103"/>
    </source>
</evidence>
<dbReference type="GO" id="GO:0008270">
    <property type="term" value="F:zinc ion binding"/>
    <property type="evidence" value="ECO:0007669"/>
    <property type="project" value="UniProtKB-KW"/>
</dbReference>
<dbReference type="GO" id="GO:0006166">
    <property type="term" value="P:purine ribonucleoside salvage"/>
    <property type="evidence" value="ECO:0007669"/>
    <property type="project" value="UniProtKB-KW"/>
</dbReference>
<feature type="compositionally biased region" description="Low complexity" evidence="6">
    <location>
        <begin position="1336"/>
        <end position="1347"/>
    </location>
</feature>
<dbReference type="PROSITE" id="PS50103">
    <property type="entry name" value="ZF_C3H1"/>
    <property type="match status" value="1"/>
</dbReference>
<evidence type="ECO:0000259" key="8">
    <source>
        <dbReference type="PROSITE" id="PS50158"/>
    </source>
</evidence>
<feature type="compositionally biased region" description="Polar residues" evidence="6">
    <location>
        <begin position="1252"/>
        <end position="1270"/>
    </location>
</feature>
<keyword evidence="3" id="KW-0660">Purine salvage</keyword>
<sequence>MKCSSLDTGHDGGNGPDADVAGEDDSDTDEEEDGASHENSDKKIEDDKAEQGGPLRLQSRCGFYVEVRPALSDGDHGSQASSCGRCLAIDHLGRCTVLSQSIAEFQPPRGTWPRRYIDISEDVMKVVGAPPSHYGECWLRQTGKDEVVVLELEDETRNRAGLWIFHGRLFGRVLGATDGPISGACCASLARLLTLRGESAEAQLRSRYEAVEGEVEAPGELRIRRDVWDAERAGNLLYSYAERPGAILRRTGGKVSHLLLRLRNGASEEWKVHVWDFDPFNAEDPEGPKRPRRPSRSRSNDAPRHLCTKVNEQGKADYAPPHEVNFKALVWALAVTSECSGVVALSSTGTLHPDTIPVGSVVAADDYYMVNPQPVTFWGHEKIGSFETPEAGVGRIHYSPANPQDERRVAWSVRVQGALHGVLARVREKVKFAQGQTASSWPLIPQKETVYVNTVGPRFETRAEIRSYRGIGDIVGMTCGNEWILCEELQVPYFVICFCDNACNGLSMHPQGALQARLVHLLGVWGMVGLPELDMTMTLKGLKLGCVFLLLLAIQSLAVEATKDPLPATGTLELFLMLMLTCISAVALWELGKAVGNKLEESVISEPGAKIYFIDDTANAADTYEAPADHYYTYYNHAAIYYTTPTGAVRNEAYRTAGTHDSSDERKWFKNERVWTAATYDTSPTGESDAGWVGCGKLANDRPDPAAVDSCCYKVMSPTTRSGLGEGGLAEGVPTYGGVDSGGARGQLLHGGTPMNRAMAEGCGLTNGVGGQGVVDDQLPHVPEGRPSTTGSASREQGHGKGISHAKAAGMAAGAATMGLAVTADGSMNLPTGSGANVTTGSGANVTTGSGANADIGSGANARRFQGAILDFNQNHNLYLQRTALVTALQARAARVVAAGDQSSTGSLQPEVVQEEVRRAVQQAMQQRDNRVNDLQQENLELKQLLMAMIDANADYLYLIAEEQVNNQEDVKGKYFLVRWDLPCIQQLQQLQLRKDGQDPELLKGSIELPKLPEPYQDTSAVAFLEWIYEAGQAVGSITDRASVWWNANLDLAMTAYHKFQAETPLKRLTIQAGEDAQVDNEKWSRLEKRVMTLLLAAMSSSIKAEITMLRIHRVKDCLFKLYTIFAPGGASERASLIKQLEHIPSHASVVETIAALRRWKKLMGRAAEMGVSLPDGSVLLMALEGATKQITEGNKDISFKLNMAKSELGLPHKPTLSNVLVYSDHIAAELQQVIPFNKDQALKLKAVNMDTGSPVSTATSPSGKGQGQKQPCKFWLTDEGCRRGAGCKYGHVFQTKEDKKARCWTCGATTHRQSECPTRSGGKRGKKDGGGNGPKAGTTSSTTSTTPAQVAALNNPQPSTAISTSTPSATTVTLEHPAQQAPISTASTTFPTSNGASSSQPQQASSGSSSAASTILFPESSSSGEVRELAEQFLAKLKRLAPIQAQTDEAMIDLELLLRSQGFEPHQGMALLDSGASHAYRAPRTAEETKTAKRVRVQLADGRAVYLRQNPGGTLLSEEEGGGTILPLGSLVESLGCRLEWTRRHGLRVHHPRYGLLPTKLIGNTPVLREAEALQLIADMEQVEMDKLEANVTEGAIRTLSVDDAPATWLDHLEEFINKGERACLRRMLLDEESPVKALSEQEVNSLLGVEERLLLSDDAGAHYLKALPVNRAMRKRLMRTRWVVHLYNGDEQGPEFARAESDDVTVIRMDMKDSKAYDLRFANGAVRALMWAAARGQIEAVLGAPPRGPEHSSLLFKRMMLLWLVANSGAALNALCAPSFTLELPTWHHFWTSSAWLSFRDELRFLKYHSVACQGNLYFVASSLEISDGLDVDEAMIPTLYYTTPASSWPSAFKFALAQALLNWRRSDMRRHEAVLSKLIGNRELNAKDLEYWQRHIDNNHLPYDRRCKTCVRSSGTGRAHRRCLTPSAYSLSLDIAGPMRTRGESPDGKKYRYLLVGAYSHPKLDLPKDIPFPDEEEEEIEPELDPFEEDEGAVVPDEEEDDEQKEMNKRFQKIYEGIGDNIEYQTLHFAVPMNTRTSKEVRSKIQQIYLQLRQHGLPLVRIHSDRGLELKAKETRAWMADRDILATTGESQQPQQNGRAEALVRTIKRRVKALLRSASLPTSCWPSAAEFAARRQRDLALGNYEDKDLPYGAPTHVKYKRFGEGGRYDLLERWKEGVFVGYSNDVARGKVVRHSDATYTTSVHIRPYLIDVDDLVEFGPHEVEVSVPDRRVRGKAAIAQLLQEPISELDKEAKGYLDEAKYNLETVVTLWEKLRSKAKRTTRNNQGEGLQWLVGQFTHGGQCGVVNDTNVYPYVTLYLVKAFKELTGVNDFTSLLITEDVGMSCHRDVHNYVGRSNVLLPLLPCEEGGGVWIEAEPESYSFQDEWRQLSNRGWRRGRVHELHPGVPVVINPRRYHATEPWKGRRLVMTTYTPRTSSMKQTIYEALKEYGFGPPPLPPQVPEHLQQAVLRMLSVDPVQGPDTNEAVLFLMKEAEGEGRQRNQRISEELQQLQEDVLGRLKERREWLQEFLAEEEILAEEFGVVGEAINQEIIGINDVVRDLIQDVEKQVMEVEQRCETLYLKVANVDDDKEIGDIEEYLANLKKDLEVTLDVPLDQVKCNLDQWVEPMAKELANLEEKTGAIERWSIGEARKLESEGRLILIPGKVVCTVKPPAPLGPGSPPSTTPRWKRKARVVICGNLAGQSHDPNDLFAAGASVEGLRLALAIAVAMGWCVASTDVSAAFLQAKWPQDRPTYGVLPPKILQQAKLVESGVVFIVRRALYGLRESPALWAAHRTQVLEELSVETKEGRIFLKQMTTDSELWMILLEPTKGARPILRGILVTYVDDLLYLAARDVILNLHEKIGSIWPCSGLEFGTEGLRYLGMELIQSDSTVTLSQEAYVDNLVRLHGLDPQSKAGLPCPKEWLQDEDFNDVTENFDEEELKRAQKVTGECLWLAYRTRPDILFVTNYMAAMTSRKPVKVYNVGLKVIAYLNSTSTLKLRVAATAEQQPTGPTQSTEPTQSTALLPRGLEAALSNHVAGFTVPLAGFCDASFAPYGGKSYGCSMTVLGQTPVAWKAGKQPLVAMSVCEAELLEGSNCALLLESTMSMVRELLPESLPPKMYIDNQAAGNILNGSVGSWRTRHLRIRHSYVLDRVKAGCLSVEHIAGEDQPADLPTKMHSKARLVHLLGVWGMVGLPELDMTMTLKGLKLGCVFLLLLAIQSLAVEATKDPLPATGTLELFLMLMLTCISAVALWELGKAVGNKLEESVISEPGAKIYFIDDTANAADTYEAPADHYYTYYNHAAIYYTTPTGAVRNEAYRTAGTHDSSDERKWFKNERVWTAATYDTSPTGESDAGWVGCGKLANDRPDPAAVDSCCYKEELSKDETPAGYAASRCSHRLSLEKVWAGKLAKKAALAAAKVEPQAPKKGLVPTPPWAAGHVQVGSYRYGFCAVVQAFLRGRRCPFGAEGASDLSQFFCSALAAGRMPPPAKMRHVASGGNVLNCQAPSSSPRLKTRSTGGREAFRLALLKSQEQFPHLCFWGKVFGLSADYYVAMDSAYGLRAGDFEFPTKHFYFAGKDFQPLAEAARITELCGEKPLSGVASLGLR</sequence>
<feature type="region of interest" description="Disordered" evidence="6">
    <location>
        <begin position="281"/>
        <end position="305"/>
    </location>
</feature>
<dbReference type="InterPro" id="IPR012337">
    <property type="entry name" value="RNaseH-like_sf"/>
</dbReference>
<dbReference type="EMBL" id="LSRX01000584">
    <property type="protein sequence ID" value="OLP93372.1"/>
    <property type="molecule type" value="Genomic_DNA"/>
</dbReference>
<comment type="caution">
    <text evidence="10">The sequence shown here is derived from an EMBL/GenBank/DDBJ whole genome shotgun (WGS) entry which is preliminary data.</text>
</comment>
<evidence type="ECO:0000313" key="10">
    <source>
        <dbReference type="EMBL" id="OLP93372.1"/>
    </source>
</evidence>
<dbReference type="InterPro" id="IPR013103">
    <property type="entry name" value="RVT_2"/>
</dbReference>
<evidence type="ECO:0000256" key="3">
    <source>
        <dbReference type="ARBA" id="ARBA00022726"/>
    </source>
</evidence>
<evidence type="ECO:0000313" key="11">
    <source>
        <dbReference type="Proteomes" id="UP000186817"/>
    </source>
</evidence>
<dbReference type="GO" id="GO:0005829">
    <property type="term" value="C:cytosol"/>
    <property type="evidence" value="ECO:0007669"/>
    <property type="project" value="TreeGrafter"/>
</dbReference>
<dbReference type="GO" id="GO:0019509">
    <property type="term" value="P:L-methionine salvage from methylthioadenosine"/>
    <property type="evidence" value="ECO:0007669"/>
    <property type="project" value="TreeGrafter"/>
</dbReference>
<keyword evidence="2" id="KW-0808">Transferase</keyword>
<feature type="domain" description="C3H1-type" evidence="7">
    <location>
        <begin position="1267"/>
        <end position="1295"/>
    </location>
</feature>
<feature type="compositionally biased region" description="Acidic residues" evidence="6">
    <location>
        <begin position="20"/>
        <end position="33"/>
    </location>
</feature>
<dbReference type="InterPro" id="IPR035994">
    <property type="entry name" value="Nucleoside_phosphorylase_sf"/>
</dbReference>
<evidence type="ECO:0000259" key="9">
    <source>
        <dbReference type="PROSITE" id="PS50994"/>
    </source>
</evidence>
<organism evidence="10 11">
    <name type="scientific">Symbiodinium microadriaticum</name>
    <name type="common">Dinoflagellate</name>
    <name type="synonym">Zooxanthella microadriatica</name>
    <dbReference type="NCBI Taxonomy" id="2951"/>
    <lineage>
        <taxon>Eukaryota</taxon>
        <taxon>Sar</taxon>
        <taxon>Alveolata</taxon>
        <taxon>Dinophyceae</taxon>
        <taxon>Suessiales</taxon>
        <taxon>Symbiodiniaceae</taxon>
        <taxon>Symbiodinium</taxon>
    </lineage>
</organism>
<dbReference type="GO" id="GO:0003676">
    <property type="term" value="F:nucleic acid binding"/>
    <property type="evidence" value="ECO:0007669"/>
    <property type="project" value="InterPro"/>
</dbReference>